<proteinExistence type="predicted"/>
<organism evidence="1 2">
    <name type="scientific">Paradevosia tibetensis</name>
    <dbReference type="NCBI Taxonomy" id="1447062"/>
    <lineage>
        <taxon>Bacteria</taxon>
        <taxon>Pseudomonadati</taxon>
        <taxon>Pseudomonadota</taxon>
        <taxon>Alphaproteobacteria</taxon>
        <taxon>Hyphomicrobiales</taxon>
        <taxon>Devosiaceae</taxon>
        <taxon>Paradevosia</taxon>
    </lineage>
</organism>
<keyword evidence="2" id="KW-1185">Reference proteome</keyword>
<gene>
    <name evidence="1" type="ORF">FNA67_07755</name>
</gene>
<reference evidence="1 2" key="1">
    <citation type="journal article" date="2015" name="Int. J. Syst. Evol. Microbiol.">
        <title>Youhaiella tibetensis gen. nov., sp. nov., isolated from subsurface sediment.</title>
        <authorList>
            <person name="Wang Y.X."/>
            <person name="Huang F.Q."/>
            <person name="Nogi Y."/>
            <person name="Pang S.J."/>
            <person name="Wang P.K."/>
            <person name="Lv J."/>
        </authorList>
    </citation>
    <scope>NUCLEOTIDE SEQUENCE [LARGE SCALE GENOMIC DNA]</scope>
    <source>
        <strain evidence="2">fig4</strain>
    </source>
</reference>
<evidence type="ECO:0000313" key="2">
    <source>
        <dbReference type="Proteomes" id="UP000321062"/>
    </source>
</evidence>
<dbReference type="AlphaFoldDB" id="A0A5B9DLQ7"/>
<dbReference type="KEGG" id="yti:FNA67_07755"/>
<protein>
    <submittedName>
        <fullName evidence="1">Uncharacterized protein</fullName>
    </submittedName>
</protein>
<dbReference type="RefSeq" id="WP_147655622.1">
    <property type="nucleotide sequence ID" value="NZ_BMFM01000001.1"/>
</dbReference>
<dbReference type="EMBL" id="CP041690">
    <property type="protein sequence ID" value="QEE20073.1"/>
    <property type="molecule type" value="Genomic_DNA"/>
</dbReference>
<evidence type="ECO:0000313" key="1">
    <source>
        <dbReference type="EMBL" id="QEE20073.1"/>
    </source>
</evidence>
<sequence length="153" mass="16585">MHKALARLLGSIMLLAGLLTGPTIAQDANAFVIVPDHPGGVGVYGCYRANQPLYGPYILSFCLERRGTYQVRGGGVRCDGRLTWHTAGRDVLVDIQRASCGGGVAWEAATMDCRPTGRSMGVVGQLMRLSSLRCTYRPTVRFKGPRVFTANRI</sequence>
<dbReference type="Proteomes" id="UP000321062">
    <property type="component" value="Chromosome"/>
</dbReference>
<name>A0A5B9DLQ7_9HYPH</name>
<dbReference type="OrthoDB" id="7946343at2"/>
<accession>A0A5B9DLQ7</accession>